<proteinExistence type="predicted"/>
<evidence type="ECO:0000259" key="3">
    <source>
        <dbReference type="PROSITE" id="PS00036"/>
    </source>
</evidence>
<evidence type="ECO:0000313" key="4">
    <source>
        <dbReference type="EMBL" id="EEH55269.1"/>
    </source>
</evidence>
<gene>
    <name evidence="4" type="ORF">MICPUCDRAFT_69288</name>
</gene>
<feature type="compositionally biased region" description="Gly residues" evidence="2">
    <location>
        <begin position="64"/>
        <end position="81"/>
    </location>
</feature>
<feature type="region of interest" description="Disordered" evidence="2">
    <location>
        <begin position="273"/>
        <end position="370"/>
    </location>
</feature>
<dbReference type="OrthoDB" id="10661996at2759"/>
<keyword evidence="1" id="KW-0175">Coiled coil</keyword>
<protein>
    <submittedName>
        <fullName evidence="4">Predicted protein</fullName>
    </submittedName>
</protein>
<organism evidence="5">
    <name type="scientific">Micromonas pusilla (strain CCMP1545)</name>
    <name type="common">Picoplanktonic green alga</name>
    <dbReference type="NCBI Taxonomy" id="564608"/>
    <lineage>
        <taxon>Eukaryota</taxon>
        <taxon>Viridiplantae</taxon>
        <taxon>Chlorophyta</taxon>
        <taxon>Mamiellophyceae</taxon>
        <taxon>Mamiellales</taxon>
        <taxon>Mamiellaceae</taxon>
        <taxon>Micromonas</taxon>
    </lineage>
</organism>
<accession>C1MY40</accession>
<dbReference type="RefSeq" id="XP_003060500.1">
    <property type="nucleotide sequence ID" value="XM_003060454.1"/>
</dbReference>
<evidence type="ECO:0000313" key="5">
    <source>
        <dbReference type="Proteomes" id="UP000001876"/>
    </source>
</evidence>
<dbReference type="Pfam" id="PF07716">
    <property type="entry name" value="bZIP_2"/>
    <property type="match status" value="1"/>
</dbReference>
<evidence type="ECO:0000256" key="2">
    <source>
        <dbReference type="SAM" id="MobiDB-lite"/>
    </source>
</evidence>
<feature type="compositionally biased region" description="Basic residues" evidence="2">
    <location>
        <begin position="333"/>
        <end position="355"/>
    </location>
</feature>
<feature type="region of interest" description="Disordered" evidence="2">
    <location>
        <begin position="137"/>
        <end position="202"/>
    </location>
</feature>
<dbReference type="KEGG" id="mpp:MICPUCDRAFT_69288"/>
<feature type="compositionally biased region" description="Basic and acidic residues" evidence="2">
    <location>
        <begin position="273"/>
        <end position="290"/>
    </location>
</feature>
<feature type="compositionally biased region" description="Gly residues" evidence="2">
    <location>
        <begin position="166"/>
        <end position="185"/>
    </location>
</feature>
<dbReference type="GeneID" id="9686243"/>
<dbReference type="PROSITE" id="PS00036">
    <property type="entry name" value="BZIP_BASIC"/>
    <property type="match status" value="1"/>
</dbReference>
<feature type="domain" description="BZIP" evidence="3">
    <location>
        <begin position="202"/>
        <end position="217"/>
    </location>
</feature>
<feature type="coiled-coil region" evidence="1">
    <location>
        <begin position="202"/>
        <end position="245"/>
    </location>
</feature>
<sequence>MERQSSLNAHLPGDLPGDDFAGHVASIVQSPSREPLPGLDPVTGRRTSDDNMNTAFDDLLAGIPEGGGGEGGGGGGGGGVMRGQSALDRMPSIPADAGRFFDEKDLMQLDGMLDFDVDADAAAGGFSHGAGGGNGGGNAPSYHTGGTSGGNGGGYTSGATSEGSPSHGGGGSSGGHGGGHGGGSEDYGDLAHGLDPKDPKYKRRIQNRLASARFRAKAKERQTELDRLKHQVTQLRREKFDLESQCGAAEDVHHGVDRGPLLAETESALQDARELGAVDGERELQARDDGDGVAGEGSRGRAEEGGGGERSVRARGRRGRVQRATELEPGGRVARRRRRRERRRRRRRDGRRSRGRAAGVAEELSGRGVR</sequence>
<dbReference type="GO" id="GO:0003700">
    <property type="term" value="F:DNA-binding transcription factor activity"/>
    <property type="evidence" value="ECO:0007669"/>
    <property type="project" value="InterPro"/>
</dbReference>
<dbReference type="Proteomes" id="UP000001876">
    <property type="component" value="Unassembled WGS sequence"/>
</dbReference>
<name>C1MY40_MICPC</name>
<dbReference type="EMBL" id="GG663742">
    <property type="protein sequence ID" value="EEH55269.1"/>
    <property type="molecule type" value="Genomic_DNA"/>
</dbReference>
<dbReference type="AlphaFoldDB" id="C1MY40"/>
<keyword evidence="5" id="KW-1185">Reference proteome</keyword>
<reference evidence="4 5" key="1">
    <citation type="journal article" date="2009" name="Science">
        <title>Green evolution and dynamic adaptations revealed by genomes of the marine picoeukaryotes Micromonas.</title>
        <authorList>
            <person name="Worden A.Z."/>
            <person name="Lee J.H."/>
            <person name="Mock T."/>
            <person name="Rouze P."/>
            <person name="Simmons M.P."/>
            <person name="Aerts A.L."/>
            <person name="Allen A.E."/>
            <person name="Cuvelier M.L."/>
            <person name="Derelle E."/>
            <person name="Everett M.V."/>
            <person name="Foulon E."/>
            <person name="Grimwood J."/>
            <person name="Gundlach H."/>
            <person name="Henrissat B."/>
            <person name="Napoli C."/>
            <person name="McDonald S.M."/>
            <person name="Parker M.S."/>
            <person name="Rombauts S."/>
            <person name="Salamov A."/>
            <person name="Von Dassow P."/>
            <person name="Badger J.H."/>
            <person name="Coutinho P.M."/>
            <person name="Demir E."/>
            <person name="Dubchak I."/>
            <person name="Gentemann C."/>
            <person name="Eikrem W."/>
            <person name="Gready J.E."/>
            <person name="John U."/>
            <person name="Lanier W."/>
            <person name="Lindquist E.A."/>
            <person name="Lucas S."/>
            <person name="Mayer K.F."/>
            <person name="Moreau H."/>
            <person name="Not F."/>
            <person name="Otillar R."/>
            <person name="Panaud O."/>
            <person name="Pangilinan J."/>
            <person name="Paulsen I."/>
            <person name="Piegu B."/>
            <person name="Poliakov A."/>
            <person name="Robbens S."/>
            <person name="Schmutz J."/>
            <person name="Toulza E."/>
            <person name="Wyss T."/>
            <person name="Zelensky A."/>
            <person name="Zhou K."/>
            <person name="Armbrust E.V."/>
            <person name="Bhattacharya D."/>
            <person name="Goodenough U.W."/>
            <person name="Van de Peer Y."/>
            <person name="Grigoriev I.V."/>
        </authorList>
    </citation>
    <scope>NUCLEOTIDE SEQUENCE [LARGE SCALE GENOMIC DNA]</scope>
    <source>
        <strain evidence="4 5">CCMP1545</strain>
    </source>
</reference>
<dbReference type="CDD" id="cd14686">
    <property type="entry name" value="bZIP"/>
    <property type="match status" value="1"/>
</dbReference>
<dbReference type="InterPro" id="IPR004827">
    <property type="entry name" value="bZIP"/>
</dbReference>
<evidence type="ECO:0000256" key="1">
    <source>
        <dbReference type="SAM" id="Coils"/>
    </source>
</evidence>
<dbReference type="STRING" id="564608.C1MY40"/>
<feature type="region of interest" description="Disordered" evidence="2">
    <location>
        <begin position="1"/>
        <end position="86"/>
    </location>
</feature>
<feature type="compositionally biased region" description="Gly residues" evidence="2">
    <location>
        <begin position="146"/>
        <end position="156"/>
    </location>
</feature>